<organism evidence="1 2">
    <name type="scientific">Paenibacillus azoreducens</name>
    <dbReference type="NCBI Taxonomy" id="116718"/>
    <lineage>
        <taxon>Bacteria</taxon>
        <taxon>Bacillati</taxon>
        <taxon>Bacillota</taxon>
        <taxon>Bacilli</taxon>
        <taxon>Bacillales</taxon>
        <taxon>Paenibacillaceae</taxon>
        <taxon>Paenibacillus</taxon>
    </lineage>
</organism>
<dbReference type="AlphaFoldDB" id="A0A919YMM2"/>
<dbReference type="RefSeq" id="WP_212981100.1">
    <property type="nucleotide sequence ID" value="NZ_AP025343.1"/>
</dbReference>
<evidence type="ECO:0000313" key="1">
    <source>
        <dbReference type="EMBL" id="GIO51022.1"/>
    </source>
</evidence>
<keyword evidence="2" id="KW-1185">Reference proteome</keyword>
<gene>
    <name evidence="1" type="ORF">J34TS1_57870</name>
</gene>
<proteinExistence type="predicted"/>
<accession>A0A919YMM2</accession>
<comment type="caution">
    <text evidence="1">The sequence shown here is derived from an EMBL/GenBank/DDBJ whole genome shotgun (WGS) entry which is preliminary data.</text>
</comment>
<protein>
    <submittedName>
        <fullName evidence="1">Uncharacterized protein</fullName>
    </submittedName>
</protein>
<name>A0A919YMM2_9BACL</name>
<evidence type="ECO:0000313" key="2">
    <source>
        <dbReference type="Proteomes" id="UP000682811"/>
    </source>
</evidence>
<reference evidence="1 2" key="1">
    <citation type="submission" date="2021-03" db="EMBL/GenBank/DDBJ databases">
        <title>Antimicrobial resistance genes in bacteria isolated from Japanese honey, and their potential for conferring macrolide and lincosamide resistance in the American foulbrood pathogen Paenibacillus larvae.</title>
        <authorList>
            <person name="Okamoto M."/>
            <person name="Kumagai M."/>
            <person name="Kanamori H."/>
            <person name="Takamatsu D."/>
        </authorList>
    </citation>
    <scope>NUCLEOTIDE SEQUENCE [LARGE SCALE GENOMIC DNA]</scope>
    <source>
        <strain evidence="1 2">J34TS1</strain>
    </source>
</reference>
<dbReference type="EMBL" id="BORT01000042">
    <property type="protein sequence ID" value="GIO51022.1"/>
    <property type="molecule type" value="Genomic_DNA"/>
</dbReference>
<dbReference type="Proteomes" id="UP000682811">
    <property type="component" value="Unassembled WGS sequence"/>
</dbReference>
<sequence>MNYRVLPFSDVKHLLPADSWAYARNERNDGEFETESVILFEEDTRLENLNLGTPFDMEDIFLILVDGNLVVDSYIYNEETGGATGLILTLPRLKAQASFLLA</sequence>